<evidence type="ECO:0000313" key="1">
    <source>
        <dbReference type="EMBL" id="KAJ8932862.1"/>
    </source>
</evidence>
<accession>A0AAV8X3A5</accession>
<comment type="caution">
    <text evidence="1">The sequence shown here is derived from an EMBL/GenBank/DDBJ whole genome shotgun (WGS) entry which is preliminary data.</text>
</comment>
<dbReference type="EMBL" id="JANEYF010003956">
    <property type="protein sequence ID" value="KAJ8932862.1"/>
    <property type="molecule type" value="Genomic_DNA"/>
</dbReference>
<organism evidence="1 2">
    <name type="scientific">Rhamnusium bicolor</name>
    <dbReference type="NCBI Taxonomy" id="1586634"/>
    <lineage>
        <taxon>Eukaryota</taxon>
        <taxon>Metazoa</taxon>
        <taxon>Ecdysozoa</taxon>
        <taxon>Arthropoda</taxon>
        <taxon>Hexapoda</taxon>
        <taxon>Insecta</taxon>
        <taxon>Pterygota</taxon>
        <taxon>Neoptera</taxon>
        <taxon>Endopterygota</taxon>
        <taxon>Coleoptera</taxon>
        <taxon>Polyphaga</taxon>
        <taxon>Cucujiformia</taxon>
        <taxon>Chrysomeloidea</taxon>
        <taxon>Cerambycidae</taxon>
        <taxon>Lepturinae</taxon>
        <taxon>Rhagiini</taxon>
        <taxon>Rhamnusium</taxon>
    </lineage>
</organism>
<gene>
    <name evidence="1" type="ORF">NQ314_014393</name>
</gene>
<keyword evidence="2" id="KW-1185">Reference proteome</keyword>
<dbReference type="Proteomes" id="UP001162156">
    <property type="component" value="Unassembled WGS sequence"/>
</dbReference>
<evidence type="ECO:0008006" key="3">
    <source>
        <dbReference type="Google" id="ProtNLM"/>
    </source>
</evidence>
<protein>
    <recommendedName>
        <fullName evidence="3">Reverse transcriptase</fullName>
    </recommendedName>
</protein>
<name>A0AAV8X3A5_9CUCU</name>
<dbReference type="AlphaFoldDB" id="A0AAV8X3A5"/>
<reference evidence="1" key="1">
    <citation type="journal article" date="2023" name="Insect Mol. Biol.">
        <title>Genome sequencing provides insights into the evolution of gene families encoding plant cell wall-degrading enzymes in longhorned beetles.</title>
        <authorList>
            <person name="Shin N.R."/>
            <person name="Okamura Y."/>
            <person name="Kirsch R."/>
            <person name="Pauchet Y."/>
        </authorList>
    </citation>
    <scope>NUCLEOTIDE SEQUENCE</scope>
    <source>
        <strain evidence="1">RBIC_L_NR</strain>
    </source>
</reference>
<evidence type="ECO:0000313" key="2">
    <source>
        <dbReference type="Proteomes" id="UP001162156"/>
    </source>
</evidence>
<sequence>MRFNKHVEEIANKAEKLTTALTRLMPNHGGPRASHRSVLISVDSYKNKLRRIQRRLAMRVCRAYRTVSCEAALVIAGVIPIERLVTERVRLYEQRADERDPKLERKKTINEWQEEWTAPGKRAWTRRIIRNIGTWIAREHGEVNYYLTQALSGRGIFNTYLYAIGKANNEECHYCGTIDHAIFECGHFAADRVPALEGGDTLTRDNLIERMLTSKDEWIKVREVIENIMRKREKDENQREREQQ</sequence>
<proteinExistence type="predicted"/>